<name>A0AA94ISG4_9BACT</name>
<evidence type="ECO:0000313" key="2">
    <source>
        <dbReference type="Proteomes" id="UP000198427"/>
    </source>
</evidence>
<sequence>MRIENNTYHPTKGSLADSWLSFLTRWGVLSLTERTYAELVGYIFLSQN</sequence>
<reference evidence="1 2" key="1">
    <citation type="submission" date="2017-06" db="EMBL/GenBank/DDBJ databases">
        <authorList>
            <person name="Varghese N."/>
            <person name="Submissions S."/>
        </authorList>
    </citation>
    <scope>NUCLEOTIDE SEQUENCE [LARGE SCALE GENOMIC DNA]</scope>
    <source>
        <strain evidence="1 2">DSM 26989</strain>
    </source>
</reference>
<keyword evidence="2" id="KW-1185">Reference proteome</keyword>
<proteinExistence type="predicted"/>
<comment type="caution">
    <text evidence="1">The sequence shown here is derived from an EMBL/GenBank/DDBJ whole genome shotgun (WGS) entry which is preliminary data.</text>
</comment>
<dbReference type="AlphaFoldDB" id="A0AA94ISG4"/>
<accession>A0AA94ISG4</accession>
<dbReference type="EMBL" id="FZNZ01000005">
    <property type="protein sequence ID" value="SNR70064.1"/>
    <property type="molecule type" value="Genomic_DNA"/>
</dbReference>
<organism evidence="1 2">
    <name type="scientific">Prevotella jejuni</name>
    <dbReference type="NCBI Taxonomy" id="1177574"/>
    <lineage>
        <taxon>Bacteria</taxon>
        <taxon>Pseudomonadati</taxon>
        <taxon>Bacteroidota</taxon>
        <taxon>Bacteroidia</taxon>
        <taxon>Bacteroidales</taxon>
        <taxon>Prevotellaceae</taxon>
        <taxon>Prevotella</taxon>
    </lineage>
</organism>
<gene>
    <name evidence="1" type="ORF">SAMN06265364_10545</name>
</gene>
<protein>
    <submittedName>
        <fullName evidence="1">Uncharacterized protein</fullName>
    </submittedName>
</protein>
<evidence type="ECO:0000313" key="1">
    <source>
        <dbReference type="EMBL" id="SNR70064.1"/>
    </source>
</evidence>
<dbReference type="Proteomes" id="UP000198427">
    <property type="component" value="Unassembled WGS sequence"/>
</dbReference>